<name>A0A1F4PPP6_UNCK3</name>
<organism evidence="7 8">
    <name type="scientific">candidate division Kazan bacterium RIFCSPLOWO2_01_FULL_48_13</name>
    <dbReference type="NCBI Taxonomy" id="1798539"/>
    <lineage>
        <taxon>Bacteria</taxon>
        <taxon>Bacteria division Kazan-3B-28</taxon>
    </lineage>
</organism>
<dbReference type="HAMAP" id="MF_00374">
    <property type="entry name" value="Ribosomal_uL29"/>
    <property type="match status" value="1"/>
</dbReference>
<accession>A0A1F4PPP6</accession>
<dbReference type="GO" id="GO:0006412">
    <property type="term" value="P:translation"/>
    <property type="evidence" value="ECO:0007669"/>
    <property type="project" value="UniProtKB-UniRule"/>
</dbReference>
<feature type="coiled-coil region" evidence="6">
    <location>
        <begin position="11"/>
        <end position="38"/>
    </location>
</feature>
<evidence type="ECO:0000313" key="7">
    <source>
        <dbReference type="EMBL" id="OGB85651.1"/>
    </source>
</evidence>
<protein>
    <recommendedName>
        <fullName evidence="4 5">Large ribosomal subunit protein uL29</fullName>
    </recommendedName>
</protein>
<dbReference type="EMBL" id="METE01000001">
    <property type="protein sequence ID" value="OGB85651.1"/>
    <property type="molecule type" value="Genomic_DNA"/>
</dbReference>
<dbReference type="Gene3D" id="1.10.287.310">
    <property type="match status" value="1"/>
</dbReference>
<evidence type="ECO:0000256" key="3">
    <source>
        <dbReference type="ARBA" id="ARBA00023274"/>
    </source>
</evidence>
<dbReference type="STRING" id="1798539.A2994_02695"/>
<evidence type="ECO:0000256" key="4">
    <source>
        <dbReference type="ARBA" id="ARBA00035204"/>
    </source>
</evidence>
<evidence type="ECO:0000256" key="6">
    <source>
        <dbReference type="SAM" id="Coils"/>
    </source>
</evidence>
<keyword evidence="3 5" id="KW-0687">Ribonucleoprotein</keyword>
<gene>
    <name evidence="5" type="primary">rpmC</name>
    <name evidence="7" type="ORF">A2994_02695</name>
</gene>
<comment type="similarity">
    <text evidence="1 5">Belongs to the universal ribosomal protein uL29 family.</text>
</comment>
<dbReference type="Pfam" id="PF00831">
    <property type="entry name" value="Ribosomal_L29"/>
    <property type="match status" value="1"/>
</dbReference>
<sequence length="69" mass="8197">MELDKLRKLTEKDIAKEIVKLREKLVRLQAEVAMHQAKNFRALRLARHDLARLLTIQNEQAIIREVNHE</sequence>
<dbReference type="NCBIfam" id="TIGR00012">
    <property type="entry name" value="L29"/>
    <property type="match status" value="1"/>
</dbReference>
<proteinExistence type="inferred from homology"/>
<dbReference type="GO" id="GO:0005840">
    <property type="term" value="C:ribosome"/>
    <property type="evidence" value="ECO:0007669"/>
    <property type="project" value="UniProtKB-KW"/>
</dbReference>
<keyword evidence="6" id="KW-0175">Coiled coil</keyword>
<dbReference type="GO" id="GO:1990904">
    <property type="term" value="C:ribonucleoprotein complex"/>
    <property type="evidence" value="ECO:0007669"/>
    <property type="project" value="UniProtKB-KW"/>
</dbReference>
<evidence type="ECO:0000313" key="8">
    <source>
        <dbReference type="Proteomes" id="UP000179010"/>
    </source>
</evidence>
<evidence type="ECO:0000256" key="1">
    <source>
        <dbReference type="ARBA" id="ARBA00009254"/>
    </source>
</evidence>
<dbReference type="GO" id="GO:0003735">
    <property type="term" value="F:structural constituent of ribosome"/>
    <property type="evidence" value="ECO:0007669"/>
    <property type="project" value="InterPro"/>
</dbReference>
<dbReference type="InterPro" id="IPR036049">
    <property type="entry name" value="Ribosomal_uL29_sf"/>
</dbReference>
<evidence type="ECO:0000256" key="2">
    <source>
        <dbReference type="ARBA" id="ARBA00022980"/>
    </source>
</evidence>
<reference evidence="7 8" key="1">
    <citation type="journal article" date="2016" name="Nat. Commun.">
        <title>Thousands of microbial genomes shed light on interconnected biogeochemical processes in an aquifer system.</title>
        <authorList>
            <person name="Anantharaman K."/>
            <person name="Brown C.T."/>
            <person name="Hug L.A."/>
            <person name="Sharon I."/>
            <person name="Castelle C.J."/>
            <person name="Probst A.J."/>
            <person name="Thomas B.C."/>
            <person name="Singh A."/>
            <person name="Wilkins M.J."/>
            <person name="Karaoz U."/>
            <person name="Brodie E.L."/>
            <person name="Williams K.H."/>
            <person name="Hubbard S.S."/>
            <person name="Banfield J.F."/>
        </authorList>
    </citation>
    <scope>NUCLEOTIDE SEQUENCE [LARGE SCALE GENOMIC DNA]</scope>
</reference>
<evidence type="ECO:0000256" key="5">
    <source>
        <dbReference type="HAMAP-Rule" id="MF_00374"/>
    </source>
</evidence>
<dbReference type="Proteomes" id="UP000179010">
    <property type="component" value="Unassembled WGS sequence"/>
</dbReference>
<dbReference type="AlphaFoldDB" id="A0A1F4PPP6"/>
<dbReference type="InterPro" id="IPR001854">
    <property type="entry name" value="Ribosomal_uL29"/>
</dbReference>
<dbReference type="SUPFAM" id="SSF46561">
    <property type="entry name" value="Ribosomal protein L29 (L29p)"/>
    <property type="match status" value="1"/>
</dbReference>
<comment type="caution">
    <text evidence="7">The sequence shown here is derived from an EMBL/GenBank/DDBJ whole genome shotgun (WGS) entry which is preliminary data.</text>
</comment>
<keyword evidence="2 5" id="KW-0689">Ribosomal protein</keyword>